<feature type="region of interest" description="Disordered" evidence="1">
    <location>
        <begin position="127"/>
        <end position="153"/>
    </location>
</feature>
<accession>A0ABW0PET7</accession>
<evidence type="ECO:0000313" key="2">
    <source>
        <dbReference type="EMBL" id="MFC5511000.1"/>
    </source>
</evidence>
<evidence type="ECO:0000313" key="3">
    <source>
        <dbReference type="Proteomes" id="UP001596031"/>
    </source>
</evidence>
<sequence>MTDGTDFFVQTLITRVANDCSSARARIRVATDMRHVKHASDVHTNPMIRALPQVRQDVRSVHDAAEKRMDALLDQQLQKMAACATGDEIRAEHARLLRNDWCFLRGDFSRIYQRADREYLRLLHRAERQPAPAAPLEDQEPAADDEEGLAPAP</sequence>
<organism evidence="2 3">
    <name type="scientific">Massilia jejuensis</name>
    <dbReference type="NCBI Taxonomy" id="648894"/>
    <lineage>
        <taxon>Bacteria</taxon>
        <taxon>Pseudomonadati</taxon>
        <taxon>Pseudomonadota</taxon>
        <taxon>Betaproteobacteria</taxon>
        <taxon>Burkholderiales</taxon>
        <taxon>Oxalobacteraceae</taxon>
        <taxon>Telluria group</taxon>
        <taxon>Massilia</taxon>
    </lineage>
</organism>
<dbReference type="EMBL" id="JBHSMS010000026">
    <property type="protein sequence ID" value="MFC5511000.1"/>
    <property type="molecule type" value="Genomic_DNA"/>
</dbReference>
<gene>
    <name evidence="2" type="ORF">ACFPOU_07665</name>
</gene>
<evidence type="ECO:0000256" key="1">
    <source>
        <dbReference type="SAM" id="MobiDB-lite"/>
    </source>
</evidence>
<comment type="caution">
    <text evidence="2">The sequence shown here is derived from an EMBL/GenBank/DDBJ whole genome shotgun (WGS) entry which is preliminary data.</text>
</comment>
<proteinExistence type="predicted"/>
<keyword evidence="3" id="KW-1185">Reference proteome</keyword>
<dbReference type="RefSeq" id="WP_379719078.1">
    <property type="nucleotide sequence ID" value="NZ_JBHSMS010000026.1"/>
</dbReference>
<dbReference type="Proteomes" id="UP001596031">
    <property type="component" value="Unassembled WGS sequence"/>
</dbReference>
<feature type="compositionally biased region" description="Acidic residues" evidence="1">
    <location>
        <begin position="137"/>
        <end position="153"/>
    </location>
</feature>
<name>A0ABW0PET7_9BURK</name>
<protein>
    <submittedName>
        <fullName evidence="2">Uncharacterized protein</fullName>
    </submittedName>
</protein>
<reference evidence="3" key="1">
    <citation type="journal article" date="2019" name="Int. J. Syst. Evol. Microbiol.">
        <title>The Global Catalogue of Microorganisms (GCM) 10K type strain sequencing project: providing services to taxonomists for standard genome sequencing and annotation.</title>
        <authorList>
            <consortium name="The Broad Institute Genomics Platform"/>
            <consortium name="The Broad Institute Genome Sequencing Center for Infectious Disease"/>
            <person name="Wu L."/>
            <person name="Ma J."/>
        </authorList>
    </citation>
    <scope>NUCLEOTIDE SEQUENCE [LARGE SCALE GENOMIC DNA]</scope>
    <source>
        <strain evidence="3">CCUG 38813</strain>
    </source>
</reference>